<organism evidence="1 2">
    <name type="scientific">Aegilops tauschii subsp. strangulata</name>
    <name type="common">Goatgrass</name>
    <dbReference type="NCBI Taxonomy" id="200361"/>
    <lineage>
        <taxon>Eukaryota</taxon>
        <taxon>Viridiplantae</taxon>
        <taxon>Streptophyta</taxon>
        <taxon>Embryophyta</taxon>
        <taxon>Tracheophyta</taxon>
        <taxon>Spermatophyta</taxon>
        <taxon>Magnoliopsida</taxon>
        <taxon>Liliopsida</taxon>
        <taxon>Poales</taxon>
        <taxon>Poaceae</taxon>
        <taxon>BOP clade</taxon>
        <taxon>Pooideae</taxon>
        <taxon>Triticodae</taxon>
        <taxon>Triticeae</taxon>
        <taxon>Triticinae</taxon>
        <taxon>Aegilops</taxon>
    </lineage>
</organism>
<evidence type="ECO:0000313" key="2">
    <source>
        <dbReference type="Proteomes" id="UP000015105"/>
    </source>
</evidence>
<reference evidence="2" key="1">
    <citation type="journal article" date="2014" name="Science">
        <title>Ancient hybridizations among the ancestral genomes of bread wheat.</title>
        <authorList>
            <consortium name="International Wheat Genome Sequencing Consortium,"/>
            <person name="Marcussen T."/>
            <person name="Sandve S.R."/>
            <person name="Heier L."/>
            <person name="Spannagl M."/>
            <person name="Pfeifer M."/>
            <person name="Jakobsen K.S."/>
            <person name="Wulff B.B."/>
            <person name="Steuernagel B."/>
            <person name="Mayer K.F."/>
            <person name="Olsen O.A."/>
        </authorList>
    </citation>
    <scope>NUCLEOTIDE SEQUENCE [LARGE SCALE GENOMIC DNA]</scope>
    <source>
        <strain evidence="2">cv. AL8/78</strain>
    </source>
</reference>
<dbReference type="Gramene" id="AET4Gv20493300.1">
    <property type="protein sequence ID" value="AET4Gv20493300.1"/>
    <property type="gene ID" value="AET4Gv20493300"/>
</dbReference>
<reference evidence="2" key="2">
    <citation type="journal article" date="2017" name="Nat. Plants">
        <title>The Aegilops tauschii genome reveals multiple impacts of transposons.</title>
        <authorList>
            <person name="Zhao G."/>
            <person name="Zou C."/>
            <person name="Li K."/>
            <person name="Wang K."/>
            <person name="Li T."/>
            <person name="Gao L."/>
            <person name="Zhang X."/>
            <person name="Wang H."/>
            <person name="Yang Z."/>
            <person name="Liu X."/>
            <person name="Jiang W."/>
            <person name="Mao L."/>
            <person name="Kong X."/>
            <person name="Jiao Y."/>
            <person name="Jia J."/>
        </authorList>
    </citation>
    <scope>NUCLEOTIDE SEQUENCE [LARGE SCALE GENOMIC DNA]</scope>
    <source>
        <strain evidence="2">cv. AL8/78</strain>
    </source>
</reference>
<reference evidence="1" key="3">
    <citation type="journal article" date="2017" name="Nature">
        <title>Genome sequence of the progenitor of the wheat D genome Aegilops tauschii.</title>
        <authorList>
            <person name="Luo M.C."/>
            <person name="Gu Y.Q."/>
            <person name="Puiu D."/>
            <person name="Wang H."/>
            <person name="Twardziok S.O."/>
            <person name="Deal K.R."/>
            <person name="Huo N."/>
            <person name="Zhu T."/>
            <person name="Wang L."/>
            <person name="Wang Y."/>
            <person name="McGuire P.E."/>
            <person name="Liu S."/>
            <person name="Long H."/>
            <person name="Ramasamy R.K."/>
            <person name="Rodriguez J.C."/>
            <person name="Van S.L."/>
            <person name="Yuan L."/>
            <person name="Wang Z."/>
            <person name="Xia Z."/>
            <person name="Xiao L."/>
            <person name="Anderson O.D."/>
            <person name="Ouyang S."/>
            <person name="Liang Y."/>
            <person name="Zimin A.V."/>
            <person name="Pertea G."/>
            <person name="Qi P."/>
            <person name="Bennetzen J.L."/>
            <person name="Dai X."/>
            <person name="Dawson M.W."/>
            <person name="Muller H.G."/>
            <person name="Kugler K."/>
            <person name="Rivarola-Duarte L."/>
            <person name="Spannagl M."/>
            <person name="Mayer K.F.X."/>
            <person name="Lu F.H."/>
            <person name="Bevan M.W."/>
            <person name="Leroy P."/>
            <person name="Li P."/>
            <person name="You F.M."/>
            <person name="Sun Q."/>
            <person name="Liu Z."/>
            <person name="Lyons E."/>
            <person name="Wicker T."/>
            <person name="Salzberg S.L."/>
            <person name="Devos K.M."/>
            <person name="Dvorak J."/>
        </authorList>
    </citation>
    <scope>NUCLEOTIDE SEQUENCE [LARGE SCALE GENOMIC DNA]</scope>
    <source>
        <strain evidence="1">cv. AL8/78</strain>
    </source>
</reference>
<reference evidence="1" key="5">
    <citation type="journal article" date="2021" name="G3 (Bethesda)">
        <title>Aegilops tauschii genome assembly Aet v5.0 features greater sequence contiguity and improved annotation.</title>
        <authorList>
            <person name="Wang L."/>
            <person name="Zhu T."/>
            <person name="Rodriguez J.C."/>
            <person name="Deal K.R."/>
            <person name="Dubcovsky J."/>
            <person name="McGuire P.E."/>
            <person name="Lux T."/>
            <person name="Spannagl M."/>
            <person name="Mayer K.F.X."/>
            <person name="Baldrich P."/>
            <person name="Meyers B.C."/>
            <person name="Huo N."/>
            <person name="Gu Y.Q."/>
            <person name="Zhou H."/>
            <person name="Devos K.M."/>
            <person name="Bennetzen J.L."/>
            <person name="Unver T."/>
            <person name="Budak H."/>
            <person name="Gulick P.J."/>
            <person name="Galiba G."/>
            <person name="Kalapos B."/>
            <person name="Nelson D.R."/>
            <person name="Li P."/>
            <person name="You F.M."/>
            <person name="Luo M.C."/>
            <person name="Dvorak J."/>
        </authorList>
    </citation>
    <scope>NUCLEOTIDE SEQUENCE [LARGE SCALE GENOMIC DNA]</scope>
    <source>
        <strain evidence="1">cv. AL8/78</strain>
    </source>
</reference>
<reference evidence="1" key="4">
    <citation type="submission" date="2019-03" db="UniProtKB">
        <authorList>
            <consortium name="EnsemblPlants"/>
        </authorList>
    </citation>
    <scope>IDENTIFICATION</scope>
</reference>
<name>A0A453I9J1_AEGTS</name>
<keyword evidence="2" id="KW-1185">Reference proteome</keyword>
<evidence type="ECO:0000313" key="1">
    <source>
        <dbReference type="EnsemblPlants" id="AET4Gv20493300.1"/>
    </source>
</evidence>
<accession>A0A453I9J1</accession>
<proteinExistence type="predicted"/>
<dbReference type="Proteomes" id="UP000015105">
    <property type="component" value="Chromosome 4D"/>
</dbReference>
<protein>
    <submittedName>
        <fullName evidence="1">Uncharacterized protein</fullName>
    </submittedName>
</protein>
<sequence length="63" mass="7134">QALLKLRRKCAAIMNVNGRNGRRTEQGRGLTEKDFEKWLSANLGSKTPANLALIRRSSLPDRR</sequence>
<dbReference type="EnsemblPlants" id="AET4Gv20493300.1">
    <property type="protein sequence ID" value="AET4Gv20493300.1"/>
    <property type="gene ID" value="AET4Gv20493300"/>
</dbReference>
<dbReference type="AlphaFoldDB" id="A0A453I9J1"/>